<feature type="chain" id="PRO_5027103795" description="Secreted protein" evidence="2">
    <location>
        <begin position="24"/>
        <end position="349"/>
    </location>
</feature>
<dbReference type="Proteomes" id="UP000440224">
    <property type="component" value="Unassembled WGS sequence"/>
</dbReference>
<keyword evidence="2" id="KW-0732">Signal</keyword>
<feature type="signal peptide" evidence="2">
    <location>
        <begin position="1"/>
        <end position="23"/>
    </location>
</feature>
<dbReference type="EMBL" id="WJIE01000002">
    <property type="protein sequence ID" value="MRG91508.1"/>
    <property type="molecule type" value="Genomic_DNA"/>
</dbReference>
<gene>
    <name evidence="3" type="ORF">GF068_06160</name>
</gene>
<sequence length="349" mass="37251">MNMVRFFLLVSALSLTGCVSLLAQIGGGSSDSGGASDKPKDAPAAPGDGDYADPGAWEGPLHQKYAGKVVFSSKPIPKDGADDSSVYTAYTLGGPLYGRFWSKESPHNLMPKCSDPRHIMRVDVNGEHAGKPPSQVPSFDLAKFSANKTRTMASLTGELEVPFTTASTVTFTKADGDTRAIRDFNALVVPKLKEGDNTVRVIVSLDCGASRDTDPLVAEGTLEVKVEPGAKKEYLTKYGAQLAPSQHPENTKLAPQIVKLVDDKPDWDNEVVLGARVISDQWEPVRNKITGVLTHHVIEAAVVVRLKKETDENACRVFPIGVTRDAAGGSIRWGGNGSGIPFPCVNAPK</sequence>
<reference evidence="3 4" key="1">
    <citation type="submission" date="2019-10" db="EMBL/GenBank/DDBJ databases">
        <title>A soil myxobacterium in the family Polyangiaceae.</title>
        <authorList>
            <person name="Li Y."/>
            <person name="Wang J."/>
        </authorList>
    </citation>
    <scope>NUCLEOTIDE SEQUENCE [LARGE SCALE GENOMIC DNA]</scope>
    <source>
        <strain evidence="3 4">DSM 14734</strain>
    </source>
</reference>
<keyword evidence="4" id="KW-1185">Reference proteome</keyword>
<proteinExistence type="predicted"/>
<feature type="compositionally biased region" description="Low complexity" evidence="1">
    <location>
        <begin position="32"/>
        <end position="54"/>
    </location>
</feature>
<evidence type="ECO:0000256" key="2">
    <source>
        <dbReference type="SAM" id="SignalP"/>
    </source>
</evidence>
<feature type="region of interest" description="Disordered" evidence="1">
    <location>
        <begin position="28"/>
        <end position="54"/>
    </location>
</feature>
<evidence type="ECO:0008006" key="5">
    <source>
        <dbReference type="Google" id="ProtNLM"/>
    </source>
</evidence>
<organism evidence="3 4">
    <name type="scientific">Polyangium spumosum</name>
    <dbReference type="NCBI Taxonomy" id="889282"/>
    <lineage>
        <taxon>Bacteria</taxon>
        <taxon>Pseudomonadati</taxon>
        <taxon>Myxococcota</taxon>
        <taxon>Polyangia</taxon>
        <taxon>Polyangiales</taxon>
        <taxon>Polyangiaceae</taxon>
        <taxon>Polyangium</taxon>
    </lineage>
</organism>
<dbReference type="RefSeq" id="WP_153818414.1">
    <property type="nucleotide sequence ID" value="NZ_WJIE01000002.1"/>
</dbReference>
<comment type="caution">
    <text evidence="3">The sequence shown here is derived from an EMBL/GenBank/DDBJ whole genome shotgun (WGS) entry which is preliminary data.</text>
</comment>
<name>A0A6N7PHQ8_9BACT</name>
<evidence type="ECO:0000313" key="3">
    <source>
        <dbReference type="EMBL" id="MRG91508.1"/>
    </source>
</evidence>
<accession>A0A6N7PHQ8</accession>
<evidence type="ECO:0000313" key="4">
    <source>
        <dbReference type="Proteomes" id="UP000440224"/>
    </source>
</evidence>
<protein>
    <recommendedName>
        <fullName evidence="5">Secreted protein</fullName>
    </recommendedName>
</protein>
<dbReference type="PROSITE" id="PS51257">
    <property type="entry name" value="PROKAR_LIPOPROTEIN"/>
    <property type="match status" value="1"/>
</dbReference>
<dbReference type="AlphaFoldDB" id="A0A6N7PHQ8"/>
<evidence type="ECO:0000256" key="1">
    <source>
        <dbReference type="SAM" id="MobiDB-lite"/>
    </source>
</evidence>